<dbReference type="InterPro" id="IPR027417">
    <property type="entry name" value="P-loop_NTPase"/>
</dbReference>
<dbReference type="Pfam" id="PF05707">
    <property type="entry name" value="Zot"/>
    <property type="match status" value="1"/>
</dbReference>
<keyword evidence="2" id="KW-0812">Transmembrane</keyword>
<dbReference type="Gene3D" id="3.40.50.300">
    <property type="entry name" value="P-loop containing nucleotide triphosphate hydrolases"/>
    <property type="match status" value="1"/>
</dbReference>
<organism evidence="4">
    <name type="scientific">Faucicola osloensis</name>
    <name type="common">Moraxella osloensis</name>
    <dbReference type="NCBI Taxonomy" id="34062"/>
    <lineage>
        <taxon>Bacteria</taxon>
        <taxon>Pseudomonadati</taxon>
        <taxon>Pseudomonadota</taxon>
        <taxon>Gammaproteobacteria</taxon>
        <taxon>Moraxellales</taxon>
        <taxon>Moraxellaceae</taxon>
        <taxon>Faucicola</taxon>
    </lineage>
</organism>
<feature type="compositionally biased region" description="Low complexity" evidence="1">
    <location>
        <begin position="331"/>
        <end position="340"/>
    </location>
</feature>
<feature type="transmembrane region" description="Helical" evidence="2">
    <location>
        <begin position="189"/>
        <end position="208"/>
    </location>
</feature>
<proteinExistence type="predicted"/>
<dbReference type="InterPro" id="IPR008900">
    <property type="entry name" value="Zot_N"/>
</dbReference>
<accession>A0AAW6TBD3</accession>
<reference evidence="4" key="1">
    <citation type="submission" date="2019-04" db="EMBL/GenBank/DDBJ databases">
        <title>Moraxella osloensis CCUG 73412, isolated from corneal scrapings as causative agent of keratitis.</title>
        <authorList>
            <person name="Connolly G."/>
            <person name="Jaen-Luchoro D."/>
            <person name="Pinyeiro-Iglesias B."/>
            <person name="Curry A."/>
            <person name="Knowles S."/>
            <person name="Moore E.R.B."/>
        </authorList>
    </citation>
    <scope>NUCLEOTIDE SEQUENCE</scope>
    <source>
        <strain evidence="4">CCUG 73412</strain>
    </source>
</reference>
<sequence length="366" mass="40398">MLHLITGTPGSGKTLYAVSLIMRYVKENETLLKEGKDPRPIYADIDGLNIPGVEVPPEDWRETPEHSVIFYDEIQQRESYKKHKNDNDIVNALQVHRHTGHDIYGITQFPTLLHPNFKAVVGLHYHLHRGWGLSAATVYQWAYCVDAPNAPSNKRLAEHSFRFSYPKDLYKVYKSASQHTHKTRIPKKFIFIILFVLVAAYFTYNQLFNKQNFLTQTLSGKTANPASAPASTPAPGKPSSATAATSAPGSAPASTPLSQQQQLDQKYLPSHIVEFSQNDDIRPASVVAFGTGCTAYNKYGEILMIDKALCKKLLKPGMMPKPRNQSDSYIQQTPQTAPAPVSTPAPAQPSSAPASTPAPAFGINIK</sequence>
<dbReference type="AlphaFoldDB" id="A0AAW6TBD3"/>
<feature type="region of interest" description="Disordered" evidence="1">
    <location>
        <begin position="224"/>
        <end position="263"/>
    </location>
</feature>
<feature type="compositionally biased region" description="Low complexity" evidence="1">
    <location>
        <begin position="348"/>
        <end position="360"/>
    </location>
</feature>
<evidence type="ECO:0000259" key="3">
    <source>
        <dbReference type="Pfam" id="PF05707"/>
    </source>
</evidence>
<keyword evidence="2" id="KW-0472">Membrane</keyword>
<evidence type="ECO:0000313" key="4">
    <source>
        <dbReference type="EMBL" id="MDI4509756.1"/>
    </source>
</evidence>
<evidence type="ECO:0000256" key="1">
    <source>
        <dbReference type="SAM" id="MobiDB-lite"/>
    </source>
</evidence>
<keyword evidence="2" id="KW-1133">Transmembrane helix</keyword>
<gene>
    <name evidence="4" type="ORF">E6P75_05960</name>
</gene>
<name>A0AAW6TBD3_FAUOS</name>
<feature type="compositionally biased region" description="Low complexity" evidence="1">
    <location>
        <begin position="224"/>
        <end position="256"/>
    </location>
</feature>
<feature type="domain" description="Zona occludens toxin N-terminal" evidence="3">
    <location>
        <begin position="60"/>
        <end position="179"/>
    </location>
</feature>
<feature type="region of interest" description="Disordered" evidence="1">
    <location>
        <begin position="319"/>
        <end position="366"/>
    </location>
</feature>
<protein>
    <recommendedName>
        <fullName evidence="3">Zona occludens toxin N-terminal domain-containing protein</fullName>
    </recommendedName>
</protein>
<evidence type="ECO:0000256" key="2">
    <source>
        <dbReference type="SAM" id="Phobius"/>
    </source>
</evidence>
<comment type="caution">
    <text evidence="4">The sequence shown here is derived from an EMBL/GenBank/DDBJ whole genome shotgun (WGS) entry which is preliminary data.</text>
</comment>
<dbReference type="EMBL" id="SSCJ01000004">
    <property type="protein sequence ID" value="MDI4509756.1"/>
    <property type="molecule type" value="Genomic_DNA"/>
</dbReference>